<comment type="caution">
    <text evidence="5">The sequence shown here is derived from an EMBL/GenBank/DDBJ whole genome shotgun (WGS) entry which is preliminary data.</text>
</comment>
<dbReference type="InterPro" id="IPR032285">
    <property type="entry name" value="Metallophos_N"/>
</dbReference>
<reference evidence="5" key="1">
    <citation type="submission" date="2020-10" db="EMBL/GenBank/DDBJ databases">
        <authorList>
            <person name="Gilroy R."/>
        </authorList>
    </citation>
    <scope>NUCLEOTIDE SEQUENCE</scope>
    <source>
        <strain evidence="5">2478</strain>
    </source>
</reference>
<protein>
    <submittedName>
        <fullName evidence="5">PQQ-binding-like beta-propeller repeat protein</fullName>
    </submittedName>
</protein>
<dbReference type="InterPro" id="IPR002372">
    <property type="entry name" value="PQQ_rpt_dom"/>
</dbReference>
<accession>A0A9D9ISB1</accession>
<feature type="domain" description="Calcineurin-like phosphoesterase" evidence="2">
    <location>
        <begin position="118"/>
        <end position="292"/>
    </location>
</feature>
<dbReference type="InterPro" id="IPR018391">
    <property type="entry name" value="PQQ_b-propeller_rpt"/>
</dbReference>
<evidence type="ECO:0000313" key="6">
    <source>
        <dbReference type="Proteomes" id="UP000823771"/>
    </source>
</evidence>
<gene>
    <name evidence="5" type="ORF">IAB80_02450</name>
</gene>
<feature type="signal peptide" evidence="1">
    <location>
        <begin position="1"/>
        <end position="20"/>
    </location>
</feature>
<dbReference type="Gene3D" id="2.60.40.10">
    <property type="entry name" value="Immunoglobulins"/>
    <property type="match status" value="1"/>
</dbReference>
<evidence type="ECO:0000256" key="1">
    <source>
        <dbReference type="SAM" id="SignalP"/>
    </source>
</evidence>
<dbReference type="EMBL" id="JADILZ010000024">
    <property type="protein sequence ID" value="MBO8477747.1"/>
    <property type="molecule type" value="Genomic_DNA"/>
</dbReference>
<organism evidence="5 6">
    <name type="scientific">Candidatus Cryptobacteroides excrementipullorum</name>
    <dbReference type="NCBI Taxonomy" id="2840761"/>
    <lineage>
        <taxon>Bacteria</taxon>
        <taxon>Pseudomonadati</taxon>
        <taxon>Bacteroidota</taxon>
        <taxon>Bacteroidia</taxon>
        <taxon>Bacteroidales</taxon>
        <taxon>Candidatus Cryptobacteroides</taxon>
    </lineage>
</organism>
<dbReference type="Pfam" id="PF00149">
    <property type="entry name" value="Metallophos"/>
    <property type="match status" value="1"/>
</dbReference>
<dbReference type="GO" id="GO:0016787">
    <property type="term" value="F:hydrolase activity"/>
    <property type="evidence" value="ECO:0007669"/>
    <property type="project" value="InterPro"/>
</dbReference>
<dbReference type="InterPro" id="IPR004843">
    <property type="entry name" value="Calcineurin-like_PHP"/>
</dbReference>
<name>A0A9D9ISB1_9BACT</name>
<evidence type="ECO:0000259" key="2">
    <source>
        <dbReference type="Pfam" id="PF00149"/>
    </source>
</evidence>
<feature type="domain" description="Pyrrolo-quinoline quinone repeat" evidence="3">
    <location>
        <begin position="635"/>
        <end position="815"/>
    </location>
</feature>
<sequence>MKTMFAAAILAMAMALPASADYHGKVFSDRNGDGTFDGGDRPLPGVMVTDGLNVVLTSKDGTYNLPGHDRERFVYVTVPSGYKASGRHYRRIEPGRVEYDFALVPYDAGIGRGGSHSFLQVADTEISSVEGQQEWVEDARRLAAGGRLAFIVHTGDICYEKGLKAHIRLMNTENMGVPVYYGIGNHDLVDGKYGEELFESLYGPVWYSFDAGNTHYVMTPMLHGDYRPSYTTDDVARWLRNDLACIPEGTPVVFFNHDLLTAGDSFVYGGDKERIDLRDYNLKAWIYGHIHTNYVRNQGGVLTICSSSSDKGGIDHSAGAFRQVDVGPEGEISMRLRYPYVGPRPVIAAPKGMTSSLRMTVNVYSSYGDVESVTYSCECDGKTIIRSAPLSKRTDWSWCTEMPRDRIPEGKGVTVRTVALLDDGTQVESEEEFVYDPDAAVAEYGCDWTNLLGNASHSALADSLPGPLRLVWTVNVGANIYMTSPLVCDGKVYTASVDENMQGQANIYALDGRDGSVVWKYPVRASVKNTIAAWDGTVFAQDVLGWLYAVDAESGILEWELKLSVNDGLPPVIEGLAAEDGVVFAGSGAGLTAVDAESGEVLWTNRDWIQREGTTSTLSVGDGTVIGGVQWGALYCNDMSTGRMLWSHSGYGLRSRGASPAVHGHLLYMISGEAFFIIDARSGEIIVRKDLPYSVDVTSTPLLTDGSIIFGTAGNGIVALDRYTLEEKWRVPVGDALIYTAPYTRKSCGTVETSPVLAGGVVYAGASDGVLYALDPDSGEVLWKYSTGAPVFGTAAVSGNVLAVSDYGGNVYVFAGE</sequence>
<evidence type="ECO:0000259" key="4">
    <source>
        <dbReference type="Pfam" id="PF16371"/>
    </source>
</evidence>
<keyword evidence="1" id="KW-0732">Signal</keyword>
<dbReference type="SUPFAM" id="SSF56300">
    <property type="entry name" value="Metallo-dependent phosphatases"/>
    <property type="match status" value="1"/>
</dbReference>
<dbReference type="PANTHER" id="PTHR34512">
    <property type="entry name" value="CELL SURFACE PROTEIN"/>
    <property type="match status" value="1"/>
</dbReference>
<dbReference type="AlphaFoldDB" id="A0A9D9ISB1"/>
<dbReference type="SMART" id="SM00564">
    <property type="entry name" value="PQQ"/>
    <property type="match status" value="6"/>
</dbReference>
<dbReference type="SUPFAM" id="SSF50998">
    <property type="entry name" value="Quinoprotein alcohol dehydrogenase-like"/>
    <property type="match status" value="2"/>
</dbReference>
<dbReference type="InterPro" id="IPR011047">
    <property type="entry name" value="Quinoprotein_ADH-like_sf"/>
</dbReference>
<proteinExistence type="predicted"/>
<dbReference type="Gene3D" id="3.60.21.10">
    <property type="match status" value="1"/>
</dbReference>
<evidence type="ECO:0000313" key="5">
    <source>
        <dbReference type="EMBL" id="MBO8477747.1"/>
    </source>
</evidence>
<dbReference type="InterPro" id="IPR029052">
    <property type="entry name" value="Metallo-depent_PP-like"/>
</dbReference>
<dbReference type="Pfam" id="PF13360">
    <property type="entry name" value="PQQ_2"/>
    <property type="match status" value="1"/>
</dbReference>
<dbReference type="PANTHER" id="PTHR34512:SF30">
    <property type="entry name" value="OUTER MEMBRANE PROTEIN ASSEMBLY FACTOR BAMB"/>
    <property type="match status" value="1"/>
</dbReference>
<dbReference type="InterPro" id="IPR015943">
    <property type="entry name" value="WD40/YVTN_repeat-like_dom_sf"/>
</dbReference>
<feature type="domain" description="Calcineurin-like phosphoesterase N-terminal" evidence="4">
    <location>
        <begin position="38"/>
        <end position="102"/>
    </location>
</feature>
<dbReference type="Gene3D" id="2.130.10.10">
    <property type="entry name" value="YVTN repeat-like/Quinoprotein amine dehydrogenase"/>
    <property type="match status" value="2"/>
</dbReference>
<evidence type="ECO:0000259" key="3">
    <source>
        <dbReference type="Pfam" id="PF13360"/>
    </source>
</evidence>
<reference evidence="5" key="2">
    <citation type="journal article" date="2021" name="PeerJ">
        <title>Extensive microbial diversity within the chicken gut microbiome revealed by metagenomics and culture.</title>
        <authorList>
            <person name="Gilroy R."/>
            <person name="Ravi A."/>
            <person name="Getino M."/>
            <person name="Pursley I."/>
            <person name="Horton D.L."/>
            <person name="Alikhan N.F."/>
            <person name="Baker D."/>
            <person name="Gharbi K."/>
            <person name="Hall N."/>
            <person name="Watson M."/>
            <person name="Adriaenssens E.M."/>
            <person name="Foster-Nyarko E."/>
            <person name="Jarju S."/>
            <person name="Secka A."/>
            <person name="Antonio M."/>
            <person name="Oren A."/>
            <person name="Chaudhuri R.R."/>
            <person name="La Ragione R."/>
            <person name="Hildebrand F."/>
            <person name="Pallen M.J."/>
        </authorList>
    </citation>
    <scope>NUCLEOTIDE SEQUENCE</scope>
    <source>
        <strain evidence="5">2478</strain>
    </source>
</reference>
<dbReference type="Proteomes" id="UP000823771">
    <property type="component" value="Unassembled WGS sequence"/>
</dbReference>
<dbReference type="Pfam" id="PF16371">
    <property type="entry name" value="MetallophosN"/>
    <property type="match status" value="1"/>
</dbReference>
<feature type="chain" id="PRO_5038780795" evidence="1">
    <location>
        <begin position="21"/>
        <end position="817"/>
    </location>
</feature>
<dbReference type="InterPro" id="IPR013783">
    <property type="entry name" value="Ig-like_fold"/>
</dbReference>